<evidence type="ECO:0000256" key="1">
    <source>
        <dbReference type="ARBA" id="ARBA00001602"/>
    </source>
</evidence>
<dbReference type="PANTHER" id="PTHR21198">
    <property type="entry name" value="GLUTAMATE RACEMASE"/>
    <property type="match status" value="1"/>
</dbReference>
<dbReference type="Proteomes" id="UP001595616">
    <property type="component" value="Unassembled WGS sequence"/>
</dbReference>
<organism evidence="8 9">
    <name type="scientific">Lacihabitans lacunae</name>
    <dbReference type="NCBI Taxonomy" id="1028214"/>
    <lineage>
        <taxon>Bacteria</taxon>
        <taxon>Pseudomonadati</taxon>
        <taxon>Bacteroidota</taxon>
        <taxon>Cytophagia</taxon>
        <taxon>Cytophagales</taxon>
        <taxon>Leadbetterellaceae</taxon>
        <taxon>Lacihabitans</taxon>
    </lineage>
</organism>
<evidence type="ECO:0000256" key="6">
    <source>
        <dbReference type="ARBA" id="ARBA00023316"/>
    </source>
</evidence>
<evidence type="ECO:0000256" key="2">
    <source>
        <dbReference type="ARBA" id="ARBA00013090"/>
    </source>
</evidence>
<dbReference type="SUPFAM" id="SSF53681">
    <property type="entry name" value="Aspartate/glutamate racemase"/>
    <property type="match status" value="2"/>
</dbReference>
<dbReference type="EMBL" id="JBHRYQ010000001">
    <property type="protein sequence ID" value="MFC3812586.1"/>
    <property type="molecule type" value="Genomic_DNA"/>
</dbReference>
<comment type="similarity">
    <text evidence="7">Belongs to the aspartate/glutamate racemases family.</text>
</comment>
<keyword evidence="4 7" id="KW-0573">Peptidoglycan synthesis</keyword>
<comment type="pathway">
    <text evidence="7">Cell wall biogenesis; peptidoglycan biosynthesis.</text>
</comment>
<dbReference type="EC" id="5.1.1.3" evidence="2 7"/>
<evidence type="ECO:0000313" key="8">
    <source>
        <dbReference type="EMBL" id="MFC3812586.1"/>
    </source>
</evidence>
<dbReference type="InterPro" id="IPR015942">
    <property type="entry name" value="Asp/Glu/hydantoin_racemase"/>
</dbReference>
<keyword evidence="6 7" id="KW-0961">Cell wall biogenesis/degradation</keyword>
<evidence type="ECO:0000256" key="7">
    <source>
        <dbReference type="HAMAP-Rule" id="MF_00258"/>
    </source>
</evidence>
<feature type="active site" description="Proton donor/acceptor" evidence="7">
    <location>
        <position position="69"/>
    </location>
</feature>
<keyword evidence="9" id="KW-1185">Reference proteome</keyword>
<dbReference type="Gene3D" id="3.40.50.1860">
    <property type="match status" value="2"/>
</dbReference>
<comment type="catalytic activity">
    <reaction evidence="1 7">
        <text>L-glutamate = D-glutamate</text>
        <dbReference type="Rhea" id="RHEA:12813"/>
        <dbReference type="ChEBI" id="CHEBI:29985"/>
        <dbReference type="ChEBI" id="CHEBI:29986"/>
        <dbReference type="EC" id="5.1.1.3"/>
    </reaction>
</comment>
<feature type="binding site" evidence="7">
    <location>
        <begin position="6"/>
        <end position="7"/>
    </location>
    <ligand>
        <name>substrate</name>
    </ligand>
</feature>
<evidence type="ECO:0000313" key="9">
    <source>
        <dbReference type="Proteomes" id="UP001595616"/>
    </source>
</evidence>
<accession>A0ABV7Z2V2</accession>
<dbReference type="GO" id="GO:0008881">
    <property type="term" value="F:glutamate racemase activity"/>
    <property type="evidence" value="ECO:0007669"/>
    <property type="project" value="UniProtKB-EC"/>
</dbReference>
<keyword evidence="5 7" id="KW-0413">Isomerase</keyword>
<protein>
    <recommendedName>
        <fullName evidence="2 7">Glutamate racemase</fullName>
        <ecNumber evidence="2 7">5.1.1.3</ecNumber>
    </recommendedName>
</protein>
<dbReference type="InterPro" id="IPR018187">
    <property type="entry name" value="Asp/Glu_racemase_AS_1"/>
</dbReference>
<feature type="binding site" evidence="7">
    <location>
        <begin position="38"/>
        <end position="39"/>
    </location>
    <ligand>
        <name>substrate</name>
    </ligand>
</feature>
<dbReference type="RefSeq" id="WP_379839469.1">
    <property type="nucleotide sequence ID" value="NZ_JBHRYQ010000001.1"/>
</dbReference>
<dbReference type="HAMAP" id="MF_00258">
    <property type="entry name" value="Glu_racemase"/>
    <property type="match status" value="1"/>
</dbReference>
<dbReference type="Pfam" id="PF01177">
    <property type="entry name" value="Asp_Glu_race"/>
    <property type="match status" value="1"/>
</dbReference>
<proteinExistence type="inferred from homology"/>
<dbReference type="InterPro" id="IPR001920">
    <property type="entry name" value="Asp/Glu_race"/>
</dbReference>
<evidence type="ECO:0000256" key="3">
    <source>
        <dbReference type="ARBA" id="ARBA00022960"/>
    </source>
</evidence>
<reference evidence="9" key="1">
    <citation type="journal article" date="2019" name="Int. J. Syst. Evol. Microbiol.">
        <title>The Global Catalogue of Microorganisms (GCM) 10K type strain sequencing project: providing services to taxonomists for standard genome sequencing and annotation.</title>
        <authorList>
            <consortium name="The Broad Institute Genomics Platform"/>
            <consortium name="The Broad Institute Genome Sequencing Center for Infectious Disease"/>
            <person name="Wu L."/>
            <person name="Ma J."/>
        </authorList>
    </citation>
    <scope>NUCLEOTIDE SEQUENCE [LARGE SCALE GENOMIC DNA]</scope>
    <source>
        <strain evidence="9">CECT 7956</strain>
    </source>
</reference>
<dbReference type="NCBIfam" id="TIGR00067">
    <property type="entry name" value="glut_race"/>
    <property type="match status" value="1"/>
</dbReference>
<gene>
    <name evidence="7 8" type="primary">murI</name>
    <name evidence="8" type="ORF">ACFOOI_18135</name>
</gene>
<comment type="function">
    <text evidence="7">Provides the (R)-glutamate required for cell wall biosynthesis.</text>
</comment>
<evidence type="ECO:0000256" key="5">
    <source>
        <dbReference type="ARBA" id="ARBA00023235"/>
    </source>
</evidence>
<feature type="binding site" evidence="7">
    <location>
        <begin position="181"/>
        <end position="182"/>
    </location>
    <ligand>
        <name>substrate</name>
    </ligand>
</feature>
<dbReference type="PROSITE" id="PS00923">
    <property type="entry name" value="ASP_GLU_RACEMASE_1"/>
    <property type="match status" value="1"/>
</dbReference>
<keyword evidence="3 7" id="KW-0133">Cell shape</keyword>
<feature type="active site" description="Proton donor/acceptor" evidence="7">
    <location>
        <position position="180"/>
    </location>
</feature>
<comment type="caution">
    <text evidence="8">The sequence shown here is derived from an EMBL/GenBank/DDBJ whole genome shotgun (WGS) entry which is preliminary data.</text>
</comment>
<evidence type="ECO:0000256" key="4">
    <source>
        <dbReference type="ARBA" id="ARBA00022984"/>
    </source>
</evidence>
<name>A0ABV7Z2V2_9BACT</name>
<dbReference type="PANTHER" id="PTHR21198:SF3">
    <property type="entry name" value="GLUTAMATE RACEMASE"/>
    <property type="match status" value="1"/>
</dbReference>
<dbReference type="InterPro" id="IPR004391">
    <property type="entry name" value="Glu_race"/>
</dbReference>
<feature type="binding site" evidence="7">
    <location>
        <begin position="70"/>
        <end position="71"/>
    </location>
    <ligand>
        <name>substrate</name>
    </ligand>
</feature>
<sequence length="253" mass="28858">MIGVFDSGIGGLTLLKALMQTLPNESFLYYADSKNVPYSYKTDEEIKGFVEEAVVFLREEGCKAIVIACNTATNVAIEYLRAKYDFPIVAIQPAVKLAFDNNADNKRILACATPVTLRSVRFNKLLDTLDISHLVDKLPLPGLVEFAEKEIFEGAEVLNYLKEEFSNFDLEKYHYIVLGCTHFTYFEKFISENFPTLIPLDGNEGTARHLKNILIKENLIESEENPDLKFIESGKYVDQPERFLRYIRKVYLG</sequence>